<gene>
    <name evidence="1" type="ORF">S01H1_67429</name>
</gene>
<protein>
    <submittedName>
        <fullName evidence="1">Uncharacterized protein</fullName>
    </submittedName>
</protein>
<dbReference type="EMBL" id="BARS01044658">
    <property type="protein sequence ID" value="GAG38561.1"/>
    <property type="molecule type" value="Genomic_DNA"/>
</dbReference>
<name>X0YPC2_9ZZZZ</name>
<accession>X0YPC2</accession>
<comment type="caution">
    <text evidence="1">The sequence shown here is derived from an EMBL/GenBank/DDBJ whole genome shotgun (WGS) entry which is preliminary data.</text>
</comment>
<evidence type="ECO:0000313" key="1">
    <source>
        <dbReference type="EMBL" id="GAG38561.1"/>
    </source>
</evidence>
<sequence>MEKKVYFDDDGIALGTSEDYYGEYFAAEMMMLPNEVDPENKTYEELLALSNNYRKAIRRFDHLNR</sequence>
<reference evidence="1" key="1">
    <citation type="journal article" date="2014" name="Front. Microbiol.">
        <title>High frequency of phylogenetically diverse reductive dehalogenase-homologous genes in deep subseafloor sedimentary metagenomes.</title>
        <authorList>
            <person name="Kawai M."/>
            <person name="Futagami T."/>
            <person name="Toyoda A."/>
            <person name="Takaki Y."/>
            <person name="Nishi S."/>
            <person name="Hori S."/>
            <person name="Arai W."/>
            <person name="Tsubouchi T."/>
            <person name="Morono Y."/>
            <person name="Uchiyama I."/>
            <person name="Ito T."/>
            <person name="Fujiyama A."/>
            <person name="Inagaki F."/>
            <person name="Takami H."/>
        </authorList>
    </citation>
    <scope>NUCLEOTIDE SEQUENCE</scope>
    <source>
        <strain evidence="1">Expedition CK06-06</strain>
    </source>
</reference>
<proteinExistence type="predicted"/>
<dbReference type="AlphaFoldDB" id="X0YPC2"/>
<organism evidence="1">
    <name type="scientific">marine sediment metagenome</name>
    <dbReference type="NCBI Taxonomy" id="412755"/>
    <lineage>
        <taxon>unclassified sequences</taxon>
        <taxon>metagenomes</taxon>
        <taxon>ecological metagenomes</taxon>
    </lineage>
</organism>